<dbReference type="InterPro" id="IPR023635">
    <property type="entry name" value="Peptide_deformylase"/>
</dbReference>
<dbReference type="Pfam" id="PF01327">
    <property type="entry name" value="Pep_deformylase"/>
    <property type="match status" value="1"/>
</dbReference>
<dbReference type="STRING" id="595499.SMDSEM_100"/>
<dbReference type="NCBIfam" id="TIGR00079">
    <property type="entry name" value="pept_deformyl"/>
    <property type="match status" value="1"/>
</dbReference>
<dbReference type="EC" id="3.5.1.88" evidence="4"/>
<comment type="cofactor">
    <cofactor evidence="4">
        <name>Fe(2+)</name>
        <dbReference type="ChEBI" id="CHEBI:29033"/>
    </cofactor>
    <text evidence="4">Binds 1 Fe(2+) ion.</text>
</comment>
<dbReference type="GO" id="GO:0042586">
    <property type="term" value="F:peptide deformylase activity"/>
    <property type="evidence" value="ECO:0007669"/>
    <property type="project" value="UniProtKB-UniRule"/>
</dbReference>
<dbReference type="KEGG" id="sms:SMDSEM_100"/>
<sequence>MILPILIYGHPLLRKRCLEIEKFSNSNQINSLIQNMYDTMGQAQGIGLAAPQIGISLRLFIIEYNNFYKKKFKQVFINPKILKIYGSYLITKEGCLSLPNIIENIIRKNHLIIEYYDENWKKYKQHFHGLLSIIIQHEYDHIEGKFFLDHISDQKKLFLHNQLKKISAKINPNPNNRLHF</sequence>
<feature type="binding site" evidence="4">
    <location>
        <position position="141"/>
    </location>
    <ligand>
        <name>Fe cation</name>
        <dbReference type="ChEBI" id="CHEBI:24875"/>
    </ligand>
</feature>
<dbReference type="NCBIfam" id="NF001159">
    <property type="entry name" value="PRK00150.1-3"/>
    <property type="match status" value="1"/>
</dbReference>
<reference evidence="5 6" key="1">
    <citation type="journal article" date="2009" name="Proc. Natl. Acad. Sci. U.S.A.">
        <title>Convergent evolution of metabolic roles in bacterial co-symbionts of insects.</title>
        <authorList>
            <person name="McCutcheon J.P."/>
            <person name="McDonald B.R."/>
            <person name="Moran N.A."/>
        </authorList>
    </citation>
    <scope>NUCLEOTIDE SEQUENCE [LARGE SCALE GENOMIC DNA]</scope>
    <source>
        <strain evidence="5 6">SMDSEM</strain>
    </source>
</reference>
<keyword evidence="3 4" id="KW-0378">Hydrolase</keyword>
<evidence type="ECO:0000313" key="6">
    <source>
        <dbReference type="Proteomes" id="UP000008074"/>
    </source>
</evidence>
<feature type="binding site" evidence="4">
    <location>
        <position position="95"/>
    </location>
    <ligand>
        <name>Fe cation</name>
        <dbReference type="ChEBI" id="CHEBI:24875"/>
    </ligand>
</feature>
<dbReference type="EMBL" id="CP001605">
    <property type="protein sequence ID" value="ACU52815.1"/>
    <property type="molecule type" value="Genomic_DNA"/>
</dbReference>
<dbReference type="PIRSF" id="PIRSF004749">
    <property type="entry name" value="Pep_def"/>
    <property type="match status" value="1"/>
</dbReference>
<evidence type="ECO:0000256" key="4">
    <source>
        <dbReference type="HAMAP-Rule" id="MF_00163"/>
    </source>
</evidence>
<evidence type="ECO:0000256" key="1">
    <source>
        <dbReference type="ARBA" id="ARBA00010759"/>
    </source>
</evidence>
<name>C7LK53_KARMS</name>
<dbReference type="PRINTS" id="PR01576">
    <property type="entry name" value="PDEFORMYLASE"/>
</dbReference>
<dbReference type="Gene3D" id="3.90.45.10">
    <property type="entry name" value="Peptide deformylase"/>
    <property type="match status" value="1"/>
</dbReference>
<evidence type="ECO:0000256" key="2">
    <source>
        <dbReference type="ARBA" id="ARBA00022723"/>
    </source>
</evidence>
<evidence type="ECO:0000313" key="5">
    <source>
        <dbReference type="EMBL" id="ACU52815.1"/>
    </source>
</evidence>
<dbReference type="SUPFAM" id="SSF56420">
    <property type="entry name" value="Peptide deformylase"/>
    <property type="match status" value="1"/>
</dbReference>
<feature type="binding site" evidence="4">
    <location>
        <position position="137"/>
    </location>
    <ligand>
        <name>Fe cation</name>
        <dbReference type="ChEBI" id="CHEBI:24875"/>
    </ligand>
</feature>
<dbReference type="AlphaFoldDB" id="C7LK53"/>
<gene>
    <name evidence="4 5" type="primary">def</name>
    <name evidence="5" type="ordered locus">SMDSEM_100</name>
</gene>
<evidence type="ECO:0000256" key="3">
    <source>
        <dbReference type="ARBA" id="ARBA00022801"/>
    </source>
</evidence>
<dbReference type="HOGENOM" id="CLU_061901_2_0_10"/>
<dbReference type="GO" id="GO:0006412">
    <property type="term" value="P:translation"/>
    <property type="evidence" value="ECO:0007669"/>
    <property type="project" value="UniProtKB-UniRule"/>
</dbReference>
<dbReference type="Proteomes" id="UP000008074">
    <property type="component" value="Chromosome"/>
</dbReference>
<keyword evidence="4" id="KW-0408">Iron</keyword>
<organism evidence="5 6">
    <name type="scientific">Karelsulcia muelleri (strain SMDSEM)</name>
    <name type="common">Sulcia muelleri</name>
    <dbReference type="NCBI Taxonomy" id="595499"/>
    <lineage>
        <taxon>Bacteria</taxon>
        <taxon>Pseudomonadati</taxon>
        <taxon>Bacteroidota</taxon>
        <taxon>Flavobacteriia</taxon>
        <taxon>Flavobacteriales</taxon>
        <taxon>Candidatus Karelsulcia</taxon>
    </lineage>
</organism>
<dbReference type="GO" id="GO:0046872">
    <property type="term" value="F:metal ion binding"/>
    <property type="evidence" value="ECO:0007669"/>
    <property type="project" value="UniProtKB-KW"/>
</dbReference>
<comment type="similarity">
    <text evidence="1 4">Belongs to the polypeptide deformylase family.</text>
</comment>
<keyword evidence="2 4" id="KW-0479">Metal-binding</keyword>
<dbReference type="CDD" id="cd00487">
    <property type="entry name" value="Pep_deformylase"/>
    <property type="match status" value="1"/>
</dbReference>
<dbReference type="PANTHER" id="PTHR10458">
    <property type="entry name" value="PEPTIDE DEFORMYLASE"/>
    <property type="match status" value="1"/>
</dbReference>
<keyword evidence="4" id="KW-0648">Protein biosynthesis</keyword>
<dbReference type="PANTHER" id="PTHR10458:SF22">
    <property type="entry name" value="PEPTIDE DEFORMYLASE"/>
    <property type="match status" value="1"/>
</dbReference>
<dbReference type="InterPro" id="IPR036821">
    <property type="entry name" value="Peptide_deformylase_sf"/>
</dbReference>
<comment type="catalytic activity">
    <reaction evidence="4">
        <text>N-terminal N-formyl-L-methionyl-[peptide] + H2O = N-terminal L-methionyl-[peptide] + formate</text>
        <dbReference type="Rhea" id="RHEA:24420"/>
        <dbReference type="Rhea" id="RHEA-COMP:10639"/>
        <dbReference type="Rhea" id="RHEA-COMP:10640"/>
        <dbReference type="ChEBI" id="CHEBI:15377"/>
        <dbReference type="ChEBI" id="CHEBI:15740"/>
        <dbReference type="ChEBI" id="CHEBI:49298"/>
        <dbReference type="ChEBI" id="CHEBI:64731"/>
        <dbReference type="EC" id="3.5.1.88"/>
    </reaction>
</comment>
<feature type="active site" evidence="4">
    <location>
        <position position="138"/>
    </location>
</feature>
<proteinExistence type="inferred from homology"/>
<comment type="function">
    <text evidence="4">Removes the formyl group from the N-terminal Met of newly synthesized proteins. Requires at least a dipeptide for an efficient rate of reaction. N-terminal L-methionine is a prerequisite for activity but the enzyme has broad specificity at other positions.</text>
</comment>
<dbReference type="HAMAP" id="MF_00163">
    <property type="entry name" value="Pep_deformylase"/>
    <property type="match status" value="1"/>
</dbReference>
<accession>C7LK53</accession>
<protein>
    <recommendedName>
        <fullName evidence="4">Peptide deformylase</fullName>
        <shortName evidence="4">PDF</shortName>
        <ecNumber evidence="4">3.5.1.88</ecNumber>
    </recommendedName>
    <alternativeName>
        <fullName evidence="4">Polypeptide deformylase</fullName>
    </alternativeName>
</protein>